<keyword evidence="5" id="KW-1133">Transmembrane helix</keyword>
<dbReference type="GO" id="GO:0042626">
    <property type="term" value="F:ATPase-coupled transmembrane transporter activity"/>
    <property type="evidence" value="ECO:0007669"/>
    <property type="project" value="TreeGrafter"/>
</dbReference>
<keyword evidence="9" id="KW-1185">Reference proteome</keyword>
<keyword evidence="3" id="KW-0547">Nucleotide-binding</keyword>
<proteinExistence type="predicted"/>
<reference evidence="8 9" key="1">
    <citation type="journal article" date="2011" name="Genome Biol.">
        <title>Comparative genome sequence analysis underscores mycoparasitism as the ancestral life style of Trichoderma.</title>
        <authorList>
            <person name="Kubicek C.P."/>
            <person name="Herrera-Estrella A."/>
            <person name="Seidl-Seiboth V."/>
            <person name="Martinez D.A."/>
            <person name="Druzhinina I.S."/>
            <person name="Thon M."/>
            <person name="Zeilinger S."/>
            <person name="Casas-Flores S."/>
            <person name="Horwitz B.A."/>
            <person name="Mukherjee P.K."/>
            <person name="Mukherjee M."/>
            <person name="Kredics L."/>
            <person name="Alcaraz L.D."/>
            <person name="Aerts A."/>
            <person name="Antal Z."/>
            <person name="Atanasova L."/>
            <person name="Cervantes-Badillo M.G."/>
            <person name="Challacombe J."/>
            <person name="Chertkov O."/>
            <person name="McCluskey K."/>
            <person name="Coulpier F."/>
            <person name="Deshpande N."/>
            <person name="von Doehren H."/>
            <person name="Ebbole D.J."/>
            <person name="Esquivel-Naranjo E.U."/>
            <person name="Fekete E."/>
            <person name="Flipphi M."/>
            <person name="Glaser F."/>
            <person name="Gomez-Rodriguez E.Y."/>
            <person name="Gruber S."/>
            <person name="Han C."/>
            <person name="Henrissat B."/>
            <person name="Hermosa R."/>
            <person name="Hernandez-Onate M."/>
            <person name="Karaffa L."/>
            <person name="Kosti I."/>
            <person name="Le Crom S."/>
            <person name="Lindquist E."/>
            <person name="Lucas S."/>
            <person name="Luebeck M."/>
            <person name="Luebeck P.S."/>
            <person name="Margeot A."/>
            <person name="Metz B."/>
            <person name="Misra M."/>
            <person name="Nevalainen H."/>
            <person name="Omann M."/>
            <person name="Packer N."/>
            <person name="Perrone G."/>
            <person name="Uresti-Rivera E.E."/>
            <person name="Salamov A."/>
            <person name="Schmoll M."/>
            <person name="Seiboth B."/>
            <person name="Shapiro H."/>
            <person name="Sukno S."/>
            <person name="Tamayo-Ramos J.A."/>
            <person name="Tisch D."/>
            <person name="Wiest A."/>
            <person name="Wilkinson H.H."/>
            <person name="Zhang M."/>
            <person name="Coutinho P.M."/>
            <person name="Kenerley C.M."/>
            <person name="Monte E."/>
            <person name="Baker S.E."/>
            <person name="Grigoriev I.V."/>
        </authorList>
    </citation>
    <scope>NUCLEOTIDE SEQUENCE [LARGE SCALE GENOMIC DNA]</scope>
    <source>
        <strain evidence="9">Gv29-8 / FGSC 10586</strain>
    </source>
</reference>
<dbReference type="EMBL" id="ABDF02000063">
    <property type="protein sequence ID" value="EHK21768.1"/>
    <property type="molecule type" value="Genomic_DNA"/>
</dbReference>
<dbReference type="SUPFAM" id="SSF52540">
    <property type="entry name" value="P-loop containing nucleoside triphosphate hydrolases"/>
    <property type="match status" value="1"/>
</dbReference>
<keyword evidence="6" id="KW-0472">Membrane</keyword>
<sequence length="208" mass="22758">MVAFIVVYFSGMAAETLFSFTGRFTSGIQAGNYYFWLSGLEPTVAETDTNRASGPPDNCRTYELKDLQFLYPLAPDRKVLNGISMEIQRGDFVAFIGASGCRKSTMISLLERLYDPASGTISIDSHSLTSFSPRQRIAIFRALIRQSSVILLGEATSALDTESERIVRAALTEAATGNSITIVVAHRLSTIRPANRIFVLYGGRVVEA</sequence>
<gene>
    <name evidence="8" type="ORF">TRIVIDRAFT_201715</name>
</gene>
<dbReference type="PANTHER" id="PTHR24221">
    <property type="entry name" value="ATP-BINDING CASSETTE SUB-FAMILY B"/>
    <property type="match status" value="1"/>
</dbReference>
<dbReference type="Pfam" id="PF00005">
    <property type="entry name" value="ABC_tran"/>
    <property type="match status" value="1"/>
</dbReference>
<dbReference type="GO" id="GO:0016887">
    <property type="term" value="F:ATP hydrolysis activity"/>
    <property type="evidence" value="ECO:0007669"/>
    <property type="project" value="InterPro"/>
</dbReference>
<dbReference type="InterPro" id="IPR003593">
    <property type="entry name" value="AAA+_ATPase"/>
</dbReference>
<keyword evidence="2" id="KW-0812">Transmembrane</keyword>
<dbReference type="Proteomes" id="UP000007115">
    <property type="component" value="Unassembled WGS sequence"/>
</dbReference>
<dbReference type="GeneID" id="25790164"/>
<dbReference type="Gene3D" id="3.40.50.300">
    <property type="entry name" value="P-loop containing nucleotide triphosphate hydrolases"/>
    <property type="match status" value="2"/>
</dbReference>
<evidence type="ECO:0000313" key="8">
    <source>
        <dbReference type="EMBL" id="EHK21768.1"/>
    </source>
</evidence>
<dbReference type="SMART" id="SM00382">
    <property type="entry name" value="AAA"/>
    <property type="match status" value="1"/>
</dbReference>
<dbReference type="GO" id="GO:0005524">
    <property type="term" value="F:ATP binding"/>
    <property type="evidence" value="ECO:0007669"/>
    <property type="project" value="UniProtKB-KW"/>
</dbReference>
<comment type="subcellular location">
    <subcellularLocation>
        <location evidence="1">Membrane</location>
        <topology evidence="1">Multi-pass membrane protein</topology>
    </subcellularLocation>
</comment>
<name>G9MUV3_HYPVG</name>
<dbReference type="InterPro" id="IPR003439">
    <property type="entry name" value="ABC_transporter-like_ATP-bd"/>
</dbReference>
<evidence type="ECO:0000256" key="4">
    <source>
        <dbReference type="ARBA" id="ARBA00022840"/>
    </source>
</evidence>
<evidence type="ECO:0000256" key="1">
    <source>
        <dbReference type="ARBA" id="ARBA00004141"/>
    </source>
</evidence>
<dbReference type="InterPro" id="IPR039421">
    <property type="entry name" value="Type_1_exporter"/>
</dbReference>
<feature type="domain" description="AAA+ ATPase" evidence="7">
    <location>
        <begin position="89"/>
        <end position="198"/>
    </location>
</feature>
<dbReference type="eggNOG" id="KOG0058">
    <property type="taxonomic scope" value="Eukaryota"/>
</dbReference>
<evidence type="ECO:0000259" key="7">
    <source>
        <dbReference type="SMART" id="SM00382"/>
    </source>
</evidence>
<protein>
    <recommendedName>
        <fullName evidence="7">AAA+ ATPase domain-containing protein</fullName>
    </recommendedName>
</protein>
<evidence type="ECO:0000313" key="9">
    <source>
        <dbReference type="Proteomes" id="UP000007115"/>
    </source>
</evidence>
<dbReference type="VEuPathDB" id="FungiDB:TRIVIDRAFT_201715"/>
<dbReference type="HOGENOM" id="CLU_1321050_0_0_1"/>
<dbReference type="AlphaFoldDB" id="G9MUV3"/>
<evidence type="ECO:0000256" key="5">
    <source>
        <dbReference type="ARBA" id="ARBA00022989"/>
    </source>
</evidence>
<evidence type="ECO:0000256" key="2">
    <source>
        <dbReference type="ARBA" id="ARBA00022692"/>
    </source>
</evidence>
<dbReference type="OrthoDB" id="6500128at2759"/>
<dbReference type="Gene3D" id="1.20.1560.10">
    <property type="entry name" value="ABC transporter type 1, transmembrane domain"/>
    <property type="match status" value="1"/>
</dbReference>
<organism evidence="8 9">
    <name type="scientific">Hypocrea virens (strain Gv29-8 / FGSC 10586)</name>
    <name type="common">Gliocladium virens</name>
    <name type="synonym">Trichoderma virens</name>
    <dbReference type="NCBI Taxonomy" id="413071"/>
    <lineage>
        <taxon>Eukaryota</taxon>
        <taxon>Fungi</taxon>
        <taxon>Dikarya</taxon>
        <taxon>Ascomycota</taxon>
        <taxon>Pezizomycotina</taxon>
        <taxon>Sordariomycetes</taxon>
        <taxon>Hypocreomycetidae</taxon>
        <taxon>Hypocreales</taxon>
        <taxon>Hypocreaceae</taxon>
        <taxon>Trichoderma</taxon>
    </lineage>
</organism>
<evidence type="ECO:0000256" key="6">
    <source>
        <dbReference type="ARBA" id="ARBA00023136"/>
    </source>
</evidence>
<dbReference type="RefSeq" id="XP_013955963.1">
    <property type="nucleotide sequence ID" value="XM_014100488.1"/>
</dbReference>
<evidence type="ECO:0000256" key="3">
    <source>
        <dbReference type="ARBA" id="ARBA00022741"/>
    </source>
</evidence>
<comment type="caution">
    <text evidence="8">The sequence shown here is derived from an EMBL/GenBank/DDBJ whole genome shotgun (WGS) entry which is preliminary data.</text>
</comment>
<keyword evidence="4" id="KW-0067">ATP-binding</keyword>
<dbReference type="STRING" id="413071.G9MUV3"/>
<dbReference type="InterPro" id="IPR027417">
    <property type="entry name" value="P-loop_NTPase"/>
</dbReference>
<accession>G9MUV3</accession>
<dbReference type="InterPro" id="IPR036640">
    <property type="entry name" value="ABC1_TM_sf"/>
</dbReference>
<dbReference type="GO" id="GO:0016020">
    <property type="term" value="C:membrane"/>
    <property type="evidence" value="ECO:0007669"/>
    <property type="project" value="UniProtKB-SubCell"/>
</dbReference>
<dbReference type="InParanoid" id="G9MUV3"/>
<dbReference type="PANTHER" id="PTHR24221:SF420">
    <property type="entry name" value="ABC MULTIDRUG TRANSPORTER ATRC"/>
    <property type="match status" value="1"/>
</dbReference>